<sequence>MSSPQQPSPPPSALSATSLARGTACLPCRRRKMRCDGGKPVCGPCVAKDRQEDCEYTGDIQGLTRTQLLEENISLLEARIRDLENPSEASSIKLRDAPGTSNAPVALTAPGPSNIAHSERVAGPSAARPQAGPPEPTMQDVQNLLNAFIPHATRLGFFLHVPRFVQAASLPPGARDPLVEPLLTAVCLWGSRLARGTPLAAFEDTLLAQAVQGVSAALFLASAGERGHALLGAVQAEVLLAHYFFALGRFLEGRYHGGAAASLALTCRLHALGPPAPPGPGAGPAPGQALPAPRDAVEHGERVDAFWTVYVLDQCWSGALGAAPALAPGGAAHRIATLWPLAPAQYAQGVRAPHTGVPAVAQFLAGHAPGDLEHLAPLALRAQAATLFAQASALAARYSDDMPDKPVFWHEFAALDGLVRGFVERFPQVPPALQGDALERLVARTVAHGAVIQLHIRFAKEQAGSHDACLAAANAVLAGVQGVGPQLGYIDPIMAILLSSVCQVFLGELKAFGAVYDEAYVAGIRASLDRVVRIMESLGDVCPLMAIQVRQVREAQAVS</sequence>
<accession>A0A9P3GMP3</accession>
<dbReference type="SUPFAM" id="SSF57701">
    <property type="entry name" value="Zn2/Cys6 DNA-binding domain"/>
    <property type="match status" value="1"/>
</dbReference>
<dbReference type="PANTHER" id="PTHR47338">
    <property type="entry name" value="ZN(II)2CYS6 TRANSCRIPTION FACTOR (EUROFUNG)-RELATED"/>
    <property type="match status" value="1"/>
</dbReference>
<keyword evidence="2" id="KW-0479">Metal-binding</keyword>
<dbReference type="InterPro" id="IPR001138">
    <property type="entry name" value="Zn2Cys6_DnaBD"/>
</dbReference>
<dbReference type="EMBL" id="BPQB01000084">
    <property type="protein sequence ID" value="GJE98222.1"/>
    <property type="molecule type" value="Genomic_DNA"/>
</dbReference>
<evidence type="ECO:0000256" key="4">
    <source>
        <dbReference type="ARBA" id="ARBA00023163"/>
    </source>
</evidence>
<dbReference type="GO" id="GO:0000981">
    <property type="term" value="F:DNA-binding transcription factor activity, RNA polymerase II-specific"/>
    <property type="evidence" value="ECO:0007669"/>
    <property type="project" value="InterPro"/>
</dbReference>
<dbReference type="Pfam" id="PF00172">
    <property type="entry name" value="Zn_clus"/>
    <property type="match status" value="1"/>
</dbReference>
<evidence type="ECO:0000256" key="1">
    <source>
        <dbReference type="ARBA" id="ARBA00004123"/>
    </source>
</evidence>
<feature type="region of interest" description="Disordered" evidence="6">
    <location>
        <begin position="86"/>
        <end position="138"/>
    </location>
</feature>
<evidence type="ECO:0000256" key="5">
    <source>
        <dbReference type="ARBA" id="ARBA00023242"/>
    </source>
</evidence>
<keyword evidence="5" id="KW-0539">Nucleus</keyword>
<dbReference type="GO" id="GO:0005634">
    <property type="term" value="C:nucleus"/>
    <property type="evidence" value="ECO:0007669"/>
    <property type="project" value="UniProtKB-SubCell"/>
</dbReference>
<gene>
    <name evidence="8" type="ORF">PsYK624_144460</name>
</gene>
<proteinExistence type="predicted"/>
<keyword evidence="9" id="KW-1185">Reference proteome</keyword>
<dbReference type="InterPro" id="IPR036864">
    <property type="entry name" value="Zn2-C6_fun-type_DNA-bd_sf"/>
</dbReference>
<evidence type="ECO:0000256" key="2">
    <source>
        <dbReference type="ARBA" id="ARBA00022723"/>
    </source>
</evidence>
<evidence type="ECO:0000313" key="9">
    <source>
        <dbReference type="Proteomes" id="UP000703269"/>
    </source>
</evidence>
<comment type="caution">
    <text evidence="8">The sequence shown here is derived from an EMBL/GenBank/DDBJ whole genome shotgun (WGS) entry which is preliminary data.</text>
</comment>
<dbReference type="Gene3D" id="4.10.240.10">
    <property type="entry name" value="Zn(2)-C6 fungal-type DNA-binding domain"/>
    <property type="match status" value="1"/>
</dbReference>
<dbReference type="PROSITE" id="PS00463">
    <property type="entry name" value="ZN2_CY6_FUNGAL_1"/>
    <property type="match status" value="1"/>
</dbReference>
<dbReference type="AlphaFoldDB" id="A0A9P3GMP3"/>
<protein>
    <submittedName>
        <fullName evidence="8">C6 transcription factor domain-containing protein</fullName>
    </submittedName>
</protein>
<evidence type="ECO:0000259" key="7">
    <source>
        <dbReference type="PROSITE" id="PS50048"/>
    </source>
</evidence>
<feature type="domain" description="Zn(2)-C6 fungal-type" evidence="7">
    <location>
        <begin position="24"/>
        <end position="56"/>
    </location>
</feature>
<keyword evidence="4" id="KW-0804">Transcription</keyword>
<keyword evidence="3" id="KW-0805">Transcription regulation</keyword>
<dbReference type="GO" id="GO:0008270">
    <property type="term" value="F:zinc ion binding"/>
    <property type="evidence" value="ECO:0007669"/>
    <property type="project" value="InterPro"/>
</dbReference>
<dbReference type="Proteomes" id="UP000703269">
    <property type="component" value="Unassembled WGS sequence"/>
</dbReference>
<dbReference type="SMART" id="SM00066">
    <property type="entry name" value="GAL4"/>
    <property type="match status" value="1"/>
</dbReference>
<dbReference type="OrthoDB" id="2309723at2759"/>
<dbReference type="PROSITE" id="PS50048">
    <property type="entry name" value="ZN2_CY6_FUNGAL_2"/>
    <property type="match status" value="1"/>
</dbReference>
<comment type="subcellular location">
    <subcellularLocation>
        <location evidence="1">Nucleus</location>
    </subcellularLocation>
</comment>
<evidence type="ECO:0000256" key="3">
    <source>
        <dbReference type="ARBA" id="ARBA00023015"/>
    </source>
</evidence>
<organism evidence="8 9">
    <name type="scientific">Phanerochaete sordida</name>
    <dbReference type="NCBI Taxonomy" id="48140"/>
    <lineage>
        <taxon>Eukaryota</taxon>
        <taxon>Fungi</taxon>
        <taxon>Dikarya</taxon>
        <taxon>Basidiomycota</taxon>
        <taxon>Agaricomycotina</taxon>
        <taxon>Agaricomycetes</taxon>
        <taxon>Polyporales</taxon>
        <taxon>Phanerochaetaceae</taxon>
        <taxon>Phanerochaete</taxon>
    </lineage>
</organism>
<reference evidence="8 9" key="1">
    <citation type="submission" date="2021-08" db="EMBL/GenBank/DDBJ databases">
        <title>Draft Genome Sequence of Phanerochaete sordida strain YK-624.</title>
        <authorList>
            <person name="Mori T."/>
            <person name="Dohra H."/>
            <person name="Suzuki T."/>
            <person name="Kawagishi H."/>
            <person name="Hirai H."/>
        </authorList>
    </citation>
    <scope>NUCLEOTIDE SEQUENCE [LARGE SCALE GENOMIC DNA]</scope>
    <source>
        <strain evidence="8 9">YK-624</strain>
    </source>
</reference>
<dbReference type="InterPro" id="IPR050815">
    <property type="entry name" value="TF_fung"/>
</dbReference>
<evidence type="ECO:0000256" key="6">
    <source>
        <dbReference type="SAM" id="MobiDB-lite"/>
    </source>
</evidence>
<evidence type="ECO:0000313" key="8">
    <source>
        <dbReference type="EMBL" id="GJE98222.1"/>
    </source>
</evidence>
<dbReference type="PANTHER" id="PTHR47338:SF29">
    <property type="entry name" value="ZN(2)-C6 FUNGAL-TYPE DOMAIN-CONTAINING PROTEIN"/>
    <property type="match status" value="1"/>
</dbReference>
<dbReference type="CDD" id="cd00067">
    <property type="entry name" value="GAL4"/>
    <property type="match status" value="1"/>
</dbReference>
<name>A0A9P3GMP3_9APHY</name>
<dbReference type="CDD" id="cd12148">
    <property type="entry name" value="fungal_TF_MHR"/>
    <property type="match status" value="1"/>
</dbReference>